<dbReference type="Proteomes" id="UP000059680">
    <property type="component" value="Chromosome 10"/>
</dbReference>
<gene>
    <name evidence="3" type="ordered locus">Os10g0578050</name>
    <name evidence="3" type="ORF">OSNPB_100578050</name>
</gene>
<sequence length="129" mass="14360">MGDRHRCLLSAPPSPSTATVAAATGSQNRRRRHRNRFDFSPFLLSCIFRPPKTLSLPKKSPNRRRLLGLREVAGCWVYGRARPAGDLDCRIGRGSRPAVGGSGRAACRSSSRPWLSRGRPSCCMLWLWL</sequence>
<keyword evidence="4" id="KW-1185">Reference proteome</keyword>
<evidence type="ECO:0000313" key="4">
    <source>
        <dbReference type="Proteomes" id="UP000059680"/>
    </source>
</evidence>
<dbReference type="KEGG" id="dosa:Os10g0578100"/>
<dbReference type="EMBL" id="AK070183">
    <property type="protein sequence ID" value="BAG91815.1"/>
    <property type="molecule type" value="mRNA"/>
</dbReference>
<dbReference type="Gramene" id="Os10t0578050-01">
    <property type="protein sequence ID" value="Os10t0578050-01"/>
    <property type="gene ID" value="Os10g0578050"/>
</dbReference>
<accession>B7EHG8</accession>
<reference evidence="3" key="3">
    <citation type="journal article" date="2013" name="Plant Cell Physiol.">
        <title>Rice Annotation Project Database (RAP-DB): an integrative and interactive database for rice genomics.</title>
        <authorList>
            <person name="Sakai H."/>
            <person name="Lee S.S."/>
            <person name="Tanaka T."/>
            <person name="Numa H."/>
            <person name="Kim J."/>
            <person name="Kawahara Y."/>
            <person name="Wakimoto H."/>
            <person name="Yang C.C."/>
            <person name="Iwamoto M."/>
            <person name="Abe T."/>
            <person name="Yamada Y."/>
            <person name="Muto A."/>
            <person name="Inokuchi H."/>
            <person name="Ikemura T."/>
            <person name="Matsumoto T."/>
            <person name="Sasaki T."/>
            <person name="Itoh T."/>
        </authorList>
    </citation>
    <scope>NUCLEOTIDE SEQUENCE</scope>
</reference>
<dbReference type="PaxDb" id="39947-B7EHG8"/>
<reference evidence="4" key="2">
    <citation type="journal article" date="2005" name="Nature">
        <title>The map-based sequence of the rice genome.</title>
        <authorList>
            <consortium name="International rice genome sequencing project (IRGSP)"/>
            <person name="Matsumoto T."/>
            <person name="Wu J."/>
            <person name="Kanamori H."/>
            <person name="Katayose Y."/>
            <person name="Fujisawa M."/>
            <person name="Namiki N."/>
            <person name="Mizuno H."/>
            <person name="Yamamoto K."/>
            <person name="Antonio B.A."/>
            <person name="Baba T."/>
            <person name="Sakata K."/>
            <person name="Nagamura Y."/>
            <person name="Aoki H."/>
            <person name="Arikawa K."/>
            <person name="Arita K."/>
            <person name="Bito T."/>
            <person name="Chiden Y."/>
            <person name="Fujitsuka N."/>
            <person name="Fukunaka R."/>
            <person name="Hamada M."/>
            <person name="Harada C."/>
            <person name="Hayashi A."/>
            <person name="Hijishita S."/>
            <person name="Honda M."/>
            <person name="Hosokawa S."/>
            <person name="Ichikawa Y."/>
            <person name="Idonuma A."/>
            <person name="Iijima M."/>
            <person name="Ikeda M."/>
            <person name="Ikeno M."/>
            <person name="Ito K."/>
            <person name="Ito S."/>
            <person name="Ito T."/>
            <person name="Ito Y."/>
            <person name="Ito Y."/>
            <person name="Iwabuchi A."/>
            <person name="Kamiya K."/>
            <person name="Karasawa W."/>
            <person name="Kurita K."/>
            <person name="Katagiri S."/>
            <person name="Kikuta A."/>
            <person name="Kobayashi H."/>
            <person name="Kobayashi N."/>
            <person name="Machita K."/>
            <person name="Maehara T."/>
            <person name="Masukawa M."/>
            <person name="Mizubayashi T."/>
            <person name="Mukai Y."/>
            <person name="Nagasaki H."/>
            <person name="Nagata Y."/>
            <person name="Naito S."/>
            <person name="Nakashima M."/>
            <person name="Nakama Y."/>
            <person name="Nakamichi Y."/>
            <person name="Nakamura M."/>
            <person name="Meguro A."/>
            <person name="Negishi M."/>
            <person name="Ohta I."/>
            <person name="Ohta T."/>
            <person name="Okamoto M."/>
            <person name="Ono N."/>
            <person name="Saji S."/>
            <person name="Sakaguchi M."/>
            <person name="Sakai K."/>
            <person name="Shibata M."/>
            <person name="Shimokawa T."/>
            <person name="Song J."/>
            <person name="Takazaki Y."/>
            <person name="Terasawa K."/>
            <person name="Tsugane M."/>
            <person name="Tsuji K."/>
            <person name="Ueda S."/>
            <person name="Waki K."/>
            <person name="Yamagata H."/>
            <person name="Yamamoto M."/>
            <person name="Yamamoto S."/>
            <person name="Yamane H."/>
            <person name="Yoshiki S."/>
            <person name="Yoshihara R."/>
            <person name="Yukawa K."/>
            <person name="Zhong H."/>
            <person name="Yano M."/>
            <person name="Yuan Q."/>
            <person name="Ouyang S."/>
            <person name="Liu J."/>
            <person name="Jones K.M."/>
            <person name="Gansberger K."/>
            <person name="Moffat K."/>
            <person name="Hill J."/>
            <person name="Bera J."/>
            <person name="Fadrosh D."/>
            <person name="Jin S."/>
            <person name="Johri S."/>
            <person name="Kim M."/>
            <person name="Overton L."/>
            <person name="Reardon M."/>
            <person name="Tsitrin T."/>
            <person name="Vuong H."/>
            <person name="Weaver B."/>
            <person name="Ciecko A."/>
            <person name="Tallon L."/>
            <person name="Jackson J."/>
            <person name="Pai G."/>
            <person name="Aken S.V."/>
            <person name="Utterback T."/>
            <person name="Reidmuller S."/>
            <person name="Feldblyum T."/>
            <person name="Hsiao J."/>
            <person name="Zismann V."/>
            <person name="Iobst S."/>
            <person name="de Vazeille A.R."/>
            <person name="Buell C.R."/>
            <person name="Ying K."/>
            <person name="Li Y."/>
            <person name="Lu T."/>
            <person name="Huang Y."/>
            <person name="Zhao Q."/>
            <person name="Feng Q."/>
            <person name="Zhang L."/>
            <person name="Zhu J."/>
            <person name="Weng Q."/>
            <person name="Mu J."/>
            <person name="Lu Y."/>
            <person name="Fan D."/>
            <person name="Liu Y."/>
            <person name="Guan J."/>
            <person name="Zhang Y."/>
            <person name="Yu S."/>
            <person name="Liu X."/>
            <person name="Zhang Y."/>
            <person name="Hong G."/>
            <person name="Han B."/>
            <person name="Choisne N."/>
            <person name="Demange N."/>
            <person name="Orjeda G."/>
            <person name="Samain S."/>
            <person name="Cattolico L."/>
            <person name="Pelletier E."/>
            <person name="Couloux A."/>
            <person name="Segurens B."/>
            <person name="Wincker P."/>
            <person name="D'Hont A."/>
            <person name="Scarpelli C."/>
            <person name="Weissenbach J."/>
            <person name="Salanoubat M."/>
            <person name="Quetier F."/>
            <person name="Yu Y."/>
            <person name="Kim H.R."/>
            <person name="Rambo T."/>
            <person name="Currie J."/>
            <person name="Collura K."/>
            <person name="Luo M."/>
            <person name="Yang T."/>
            <person name="Ammiraju J.S.S."/>
            <person name="Engler F."/>
            <person name="Soderlund C."/>
            <person name="Wing R.A."/>
            <person name="Palmer L.E."/>
            <person name="de la Bastide M."/>
            <person name="Spiegel L."/>
            <person name="Nascimento L."/>
            <person name="Zutavern T."/>
            <person name="O'Shaughnessy A."/>
            <person name="Dike S."/>
            <person name="Dedhia N."/>
            <person name="Preston R."/>
            <person name="Balija V."/>
            <person name="McCombie W.R."/>
            <person name="Chow T."/>
            <person name="Chen H."/>
            <person name="Chung M."/>
            <person name="Chen C."/>
            <person name="Shaw J."/>
            <person name="Wu H."/>
            <person name="Hsiao K."/>
            <person name="Chao Y."/>
            <person name="Chu M."/>
            <person name="Cheng C."/>
            <person name="Hour A."/>
            <person name="Lee P."/>
            <person name="Lin S."/>
            <person name="Lin Y."/>
            <person name="Liou J."/>
            <person name="Liu S."/>
            <person name="Hsing Y."/>
            <person name="Raghuvanshi S."/>
            <person name="Mohanty A."/>
            <person name="Bharti A.K."/>
            <person name="Gaur A."/>
            <person name="Gupta V."/>
            <person name="Kumar D."/>
            <person name="Ravi V."/>
            <person name="Vij S."/>
            <person name="Kapur A."/>
            <person name="Khurana P."/>
            <person name="Khurana P."/>
            <person name="Khurana J.P."/>
            <person name="Tyagi A.K."/>
            <person name="Gaikwad K."/>
            <person name="Singh A."/>
            <person name="Dalal V."/>
            <person name="Srivastava S."/>
            <person name="Dixit A."/>
            <person name="Pal A.K."/>
            <person name="Ghazi I.A."/>
            <person name="Yadav M."/>
            <person name="Pandit A."/>
            <person name="Bhargava A."/>
            <person name="Sureshbabu K."/>
            <person name="Batra K."/>
            <person name="Sharma T.R."/>
            <person name="Mohapatra T."/>
            <person name="Singh N.K."/>
            <person name="Messing J."/>
            <person name="Nelson A.B."/>
            <person name="Fuks G."/>
            <person name="Kavchok S."/>
            <person name="Keizer G."/>
            <person name="Linton E."/>
            <person name="Llaca V."/>
            <person name="Song R."/>
            <person name="Tanyolac B."/>
            <person name="Young S."/>
            <person name="Ho-Il K."/>
            <person name="Hahn J.H."/>
            <person name="Sangsakoo G."/>
            <person name="Vanavichit A."/>
            <person name="de Mattos Luiz.A.T."/>
            <person name="Zimmer P.D."/>
            <person name="Malone G."/>
            <person name="Dellagostin O."/>
            <person name="de Oliveira A.C."/>
            <person name="Bevan M."/>
            <person name="Bancroft I."/>
            <person name="Minx P."/>
            <person name="Cordum H."/>
            <person name="Wilson R."/>
            <person name="Cheng Z."/>
            <person name="Jin W."/>
            <person name="Jiang J."/>
            <person name="Leong S.A."/>
            <person name="Iwama H."/>
            <person name="Gojobori T."/>
            <person name="Itoh T."/>
            <person name="Niimura Y."/>
            <person name="Fujii Y."/>
            <person name="Habara T."/>
            <person name="Sakai H."/>
            <person name="Sato Y."/>
            <person name="Wilson G."/>
            <person name="Kumar K."/>
            <person name="McCouch S."/>
            <person name="Juretic N."/>
            <person name="Hoen D."/>
            <person name="Wright S."/>
            <person name="Bruskiewich R."/>
            <person name="Bureau T."/>
            <person name="Miyao A."/>
            <person name="Hirochika H."/>
            <person name="Nishikawa T."/>
            <person name="Kadowaki K."/>
            <person name="Sugiura M."/>
            <person name="Burr B."/>
            <person name="Sasaki T."/>
        </authorList>
    </citation>
    <scope>NUCLEOTIDE SEQUENCE [LARGE SCALE GENOMIC DNA]</scope>
    <source>
        <strain evidence="4">cv. Nipponbare</strain>
    </source>
</reference>
<evidence type="ECO:0000256" key="1">
    <source>
        <dbReference type="SAM" id="MobiDB-lite"/>
    </source>
</evidence>
<organism evidence="2">
    <name type="scientific">Oryza sativa subsp. japonica</name>
    <name type="common">Rice</name>
    <dbReference type="NCBI Taxonomy" id="39947"/>
    <lineage>
        <taxon>Eukaryota</taxon>
        <taxon>Viridiplantae</taxon>
        <taxon>Streptophyta</taxon>
        <taxon>Embryophyta</taxon>
        <taxon>Tracheophyta</taxon>
        <taxon>Spermatophyta</taxon>
        <taxon>Magnoliopsida</taxon>
        <taxon>Liliopsida</taxon>
        <taxon>Poales</taxon>
        <taxon>Poaceae</taxon>
        <taxon>BOP clade</taxon>
        <taxon>Oryzoideae</taxon>
        <taxon>Oryzeae</taxon>
        <taxon>Oryzinae</taxon>
        <taxon>Oryza</taxon>
        <taxon>Oryza sativa</taxon>
    </lineage>
</organism>
<proteinExistence type="evidence at transcript level"/>
<dbReference type="Gramene" id="Os10t0578050-02">
    <property type="protein sequence ID" value="Os10t0578050-02"/>
    <property type="gene ID" value="Os10g0578050"/>
</dbReference>
<reference evidence="2" key="1">
    <citation type="journal article" date="2003" name="Science">
        <title>Collection, Mapping, and Annotation of Over 28,000 cDNA Clones from japonica Rice.</title>
        <authorList>
            <person name="Kikuchi S."/>
            <person name="Satoh K."/>
            <person name="Nagata T."/>
            <person name="Kawagashira N."/>
            <person name="Doi K."/>
            <person name="Kishimoto N."/>
            <person name="Yazaki J."/>
            <person name="Ishikawa M."/>
            <person name="Yamada H."/>
            <person name="Ooka H."/>
            <person name="Hotta I."/>
            <person name="Kojima K."/>
            <person name="Namiki T."/>
            <person name="Ohneda E."/>
            <person name="Yahagi W."/>
            <person name="Suzuki K."/>
            <person name="Li C."/>
            <person name="Ohtsuki K."/>
            <person name="Shishiki T."/>
            <person name="Otomo Y."/>
            <person name="Murakami K."/>
            <person name="Iida Y."/>
            <person name="Sugano S."/>
            <person name="Fujimura T."/>
            <person name="Suzuki Y."/>
            <person name="Tsunoda Y."/>
            <person name="Kurosaki T."/>
            <person name="Kodama T."/>
            <person name="Masuda H."/>
            <person name="Kobayashi M."/>
            <person name="Xie Q."/>
            <person name="Lu M."/>
            <person name="Narikawa R."/>
            <person name="Sugiyama A."/>
            <person name="Mizuno K."/>
            <person name="Yokomizo S."/>
            <person name="Niikura J."/>
            <person name="Ikeda R."/>
            <person name="Ishibiki J."/>
            <person name="Kawamata M."/>
            <person name="Yoshimura A."/>
            <person name="Miura J."/>
            <person name="Kusumegi T."/>
            <person name="Oka M."/>
            <person name="Ryu R."/>
            <person name="Ueda M."/>
            <person name="Matsubara K."/>
            <person name="Kawai J."/>
            <person name="Carninci P."/>
            <person name="Adachi J."/>
            <person name="Aizawa K."/>
            <person name="Arakawa T."/>
            <person name="Fukuda S."/>
            <person name="Hara A."/>
            <person name="Hashidume W."/>
            <person name="Hayatsu N."/>
            <person name="Imotani K."/>
            <person name="Ishii Y."/>
            <person name="Itoh M."/>
            <person name="Kagawa I."/>
            <person name="Kondo S."/>
            <person name="Konno H."/>
            <person name="Miyazaki A."/>
            <person name="Osato N."/>
            <person name="Ota Y."/>
            <person name="Saito R."/>
            <person name="Sasaki D."/>
            <person name="Sato K."/>
            <person name="Shibata K."/>
            <person name="Shinagawa A."/>
            <person name="Shiraki T."/>
            <person name="Yoshino M."/>
            <person name="Hayashizaki Y."/>
        </authorList>
    </citation>
    <scope>NUCLEOTIDE SEQUENCE</scope>
</reference>
<evidence type="ECO:0000313" key="2">
    <source>
        <dbReference type="EMBL" id="BAG91815.1"/>
    </source>
</evidence>
<protein>
    <submittedName>
        <fullName evidence="3">Os10g0578050 protein</fullName>
    </submittedName>
    <submittedName>
        <fullName evidence="2">cDNA clone:J023045B04, full insert sequence</fullName>
    </submittedName>
</protein>
<evidence type="ECO:0000313" key="3">
    <source>
        <dbReference type="EMBL" id="BAT12221.1"/>
    </source>
</evidence>
<name>B7EHG8_ORYSJ</name>
<reference evidence="3 4" key="4">
    <citation type="journal article" date="2013" name="Rice">
        <title>Improvement of the Oryza sativa Nipponbare reference genome using next generation sequence and optical map data.</title>
        <authorList>
            <person name="Kawahara Y."/>
            <person name="de la Bastide M."/>
            <person name="Hamilton J.P."/>
            <person name="Kanamori H."/>
            <person name="McCombie W.R."/>
            <person name="Ouyang S."/>
            <person name="Schwartz D.C."/>
            <person name="Tanaka T."/>
            <person name="Wu J."/>
            <person name="Zhou S."/>
            <person name="Childs K.L."/>
            <person name="Davidson R.M."/>
            <person name="Lin H."/>
            <person name="Quesada-Ocampo L."/>
            <person name="Vaillancourt B."/>
            <person name="Sakai H."/>
            <person name="Lee S.S."/>
            <person name="Kim J."/>
            <person name="Numa H."/>
            <person name="Itoh T."/>
            <person name="Buell C.R."/>
            <person name="Matsumoto T."/>
        </authorList>
    </citation>
    <scope>NUCLEOTIDE SEQUENCE [LARGE SCALE GENOMIC DNA]</scope>
    <source>
        <strain evidence="4">cv. Nipponbare</strain>
    </source>
</reference>
<feature type="region of interest" description="Disordered" evidence="1">
    <location>
        <begin position="1"/>
        <end position="32"/>
    </location>
</feature>
<reference evidence="3" key="5">
    <citation type="submission" date="2015-10" db="EMBL/GenBank/DDBJ databases">
        <authorList>
            <person name="Sakai H."/>
            <person name="Kawahara Y."/>
            <person name="Matsumoto T."/>
            <person name="Buell C.R."/>
            <person name="Itoh T."/>
        </authorList>
    </citation>
    <scope>NUCLEOTIDE SEQUENCE</scope>
</reference>
<dbReference type="HOGENOM" id="CLU_1952414_0_0_1"/>
<dbReference type="EMBL" id="AP014966">
    <property type="protein sequence ID" value="BAT12221.1"/>
    <property type="molecule type" value="Genomic_DNA"/>
</dbReference>
<dbReference type="AlphaFoldDB" id="B7EHG8"/>